<evidence type="ECO:0000256" key="1">
    <source>
        <dbReference type="ARBA" id="ARBA00022723"/>
    </source>
</evidence>
<gene>
    <name evidence="3" type="ORF">GSM42_09555</name>
</gene>
<keyword evidence="2" id="KW-0456">Lyase</keyword>
<keyword evidence="1" id="KW-0479">Metal-binding</keyword>
<dbReference type="Proteomes" id="UP000430692">
    <property type="component" value="Unassembled WGS sequence"/>
</dbReference>
<dbReference type="InterPro" id="IPR002762">
    <property type="entry name" value="CbiX-like"/>
</dbReference>
<dbReference type="SUPFAM" id="SSF53800">
    <property type="entry name" value="Chelatase"/>
    <property type="match status" value="1"/>
</dbReference>
<comment type="caution">
    <text evidence="3">The sequence shown here is derived from an EMBL/GenBank/DDBJ whole genome shotgun (WGS) entry which is preliminary data.</text>
</comment>
<reference evidence="3 4" key="1">
    <citation type="submission" date="2019-12" db="EMBL/GenBank/DDBJ databases">
        <title>Whole-genome analyses of novel actinobacteria.</title>
        <authorList>
            <person name="Sahin N."/>
            <person name="Saygin H."/>
        </authorList>
    </citation>
    <scope>NUCLEOTIDE SEQUENCE [LARGE SCALE GENOMIC DNA]</scope>
    <source>
        <strain evidence="3 4">KC615</strain>
    </source>
</reference>
<evidence type="ECO:0000313" key="3">
    <source>
        <dbReference type="EMBL" id="MXQ53958.1"/>
    </source>
</evidence>
<organism evidence="3 4">
    <name type="scientific">Shimazuella alba</name>
    <dbReference type="NCBI Taxonomy" id="2690964"/>
    <lineage>
        <taxon>Bacteria</taxon>
        <taxon>Bacillati</taxon>
        <taxon>Bacillota</taxon>
        <taxon>Bacilli</taxon>
        <taxon>Bacillales</taxon>
        <taxon>Thermoactinomycetaceae</taxon>
        <taxon>Shimazuella</taxon>
    </lineage>
</organism>
<dbReference type="InterPro" id="IPR050963">
    <property type="entry name" value="Sirohydro_Cobaltochel/CbiX"/>
</dbReference>
<sequence>MKQQGVLIISHGSSNENWVKQVDDCINKVQVPVPIIVSFLEMVENRTIAHGIHQLEKMGVTDIIAVPLFVSSGSTHIEEISYLLGLQPNPRIEMDEEPIKHTAFIKLLSPMNDHPLIVEILVERVKSLSQNLADEHVLLVGHGSDLPWFQTEWERVADQIASQLQTRLSARSISYAFTLPDNLRVRLEEASNQGTVILLPLFLSEGYFTNKKVPGRLEGLSYIYDGKAYLPHPNVSRWIESVALENLST</sequence>
<evidence type="ECO:0000313" key="4">
    <source>
        <dbReference type="Proteomes" id="UP000430692"/>
    </source>
</evidence>
<dbReference type="Pfam" id="PF01903">
    <property type="entry name" value="CbiX"/>
    <property type="match status" value="1"/>
</dbReference>
<name>A0A6I4VTW6_9BACL</name>
<dbReference type="PANTHER" id="PTHR33542">
    <property type="entry name" value="SIROHYDROCHLORIN FERROCHELATASE, CHLOROPLASTIC"/>
    <property type="match status" value="1"/>
</dbReference>
<keyword evidence="4" id="KW-1185">Reference proteome</keyword>
<dbReference type="RefSeq" id="WP_160801312.1">
    <property type="nucleotide sequence ID" value="NZ_WUUL01000005.1"/>
</dbReference>
<accession>A0A6I4VTW6</accession>
<dbReference type="AlphaFoldDB" id="A0A6I4VTW6"/>
<dbReference type="PANTHER" id="PTHR33542:SF3">
    <property type="entry name" value="SIROHYDROCHLORIN FERROCHELATASE, CHLOROPLASTIC"/>
    <property type="match status" value="1"/>
</dbReference>
<proteinExistence type="predicted"/>
<dbReference type="EMBL" id="WUUL01000005">
    <property type="protein sequence ID" value="MXQ53958.1"/>
    <property type="molecule type" value="Genomic_DNA"/>
</dbReference>
<evidence type="ECO:0000256" key="2">
    <source>
        <dbReference type="ARBA" id="ARBA00023239"/>
    </source>
</evidence>
<dbReference type="Gene3D" id="3.40.50.1400">
    <property type="match status" value="2"/>
</dbReference>
<dbReference type="GO" id="GO:0046872">
    <property type="term" value="F:metal ion binding"/>
    <property type="evidence" value="ECO:0007669"/>
    <property type="project" value="UniProtKB-KW"/>
</dbReference>
<dbReference type="GO" id="GO:0016829">
    <property type="term" value="F:lyase activity"/>
    <property type="evidence" value="ECO:0007669"/>
    <property type="project" value="UniProtKB-KW"/>
</dbReference>
<protein>
    <submittedName>
        <fullName evidence="3">Cobalamin biosynthesis protein CbiX</fullName>
    </submittedName>
</protein>